<dbReference type="SMART" id="SM00365">
    <property type="entry name" value="LRR_SD22"/>
    <property type="match status" value="6"/>
</dbReference>
<keyword evidence="2 5" id="KW-0732">Signal</keyword>
<dbReference type="FunFam" id="3.80.10.10:FF:000770">
    <property type="entry name" value="Uncharacterized protein"/>
    <property type="match status" value="1"/>
</dbReference>
<dbReference type="Pfam" id="PF00560">
    <property type="entry name" value="LRR_1"/>
    <property type="match status" value="1"/>
</dbReference>
<dbReference type="Proteomes" id="UP000008144">
    <property type="component" value="Unassembled WGS sequence"/>
</dbReference>
<dbReference type="HOGENOM" id="CLU_000288_18_6_1"/>
<dbReference type="FunFam" id="3.80.10.10:FF:001164">
    <property type="entry name" value="GH01279p"/>
    <property type="match status" value="1"/>
</dbReference>
<dbReference type="InterPro" id="IPR050333">
    <property type="entry name" value="SLRP"/>
</dbReference>
<dbReference type="OMA" id="TEMSECK"/>
<dbReference type="InterPro" id="IPR003591">
    <property type="entry name" value="Leu-rich_rpt_typical-subtyp"/>
</dbReference>
<protein>
    <recommendedName>
        <fullName evidence="8">LRRNT domain-containing protein</fullName>
    </recommendedName>
</protein>
<dbReference type="SUPFAM" id="SSF52058">
    <property type="entry name" value="L domain-like"/>
    <property type="match status" value="1"/>
</dbReference>
<accession>F6YS37</accession>
<dbReference type="PANTHER" id="PTHR45712:SF22">
    <property type="entry name" value="INSULIN-LIKE GROWTH FACTOR-BINDING PROTEIN COMPLEX ACID LABILE SUBUNIT"/>
    <property type="match status" value="1"/>
</dbReference>
<keyword evidence="7" id="KW-1185">Reference proteome</keyword>
<name>F6YS37_CIOIN</name>
<evidence type="ECO:0000256" key="3">
    <source>
        <dbReference type="ARBA" id="ARBA00022737"/>
    </source>
</evidence>
<reference evidence="6" key="2">
    <citation type="submission" date="2025-08" db="UniProtKB">
        <authorList>
            <consortium name="Ensembl"/>
        </authorList>
    </citation>
    <scope>IDENTIFICATION</scope>
</reference>
<dbReference type="SMART" id="SM00364">
    <property type="entry name" value="LRR_BAC"/>
    <property type="match status" value="5"/>
</dbReference>
<dbReference type="InterPro" id="IPR032675">
    <property type="entry name" value="LRR_dom_sf"/>
</dbReference>
<dbReference type="GeneTree" id="ENSGT00940000159318"/>
<reference evidence="7" key="1">
    <citation type="journal article" date="2002" name="Science">
        <title>The draft genome of Ciona intestinalis: insights into chordate and vertebrate origins.</title>
        <authorList>
            <person name="Dehal P."/>
            <person name="Satou Y."/>
            <person name="Campbell R.K."/>
            <person name="Chapman J."/>
            <person name="Degnan B."/>
            <person name="De Tomaso A."/>
            <person name="Davidson B."/>
            <person name="Di Gregorio A."/>
            <person name="Gelpke M."/>
            <person name="Goodstein D.M."/>
            <person name="Harafuji N."/>
            <person name="Hastings K.E."/>
            <person name="Ho I."/>
            <person name="Hotta K."/>
            <person name="Huang W."/>
            <person name="Kawashima T."/>
            <person name="Lemaire P."/>
            <person name="Martinez D."/>
            <person name="Meinertzhagen I.A."/>
            <person name="Necula S."/>
            <person name="Nonaka M."/>
            <person name="Putnam N."/>
            <person name="Rash S."/>
            <person name="Saiga H."/>
            <person name="Satake M."/>
            <person name="Terry A."/>
            <person name="Yamada L."/>
            <person name="Wang H.G."/>
            <person name="Awazu S."/>
            <person name="Azumi K."/>
            <person name="Boore J."/>
            <person name="Branno M."/>
            <person name="Chin-Bow S."/>
            <person name="DeSantis R."/>
            <person name="Doyle S."/>
            <person name="Francino P."/>
            <person name="Keys D.N."/>
            <person name="Haga S."/>
            <person name="Hayashi H."/>
            <person name="Hino K."/>
            <person name="Imai K.S."/>
            <person name="Inaba K."/>
            <person name="Kano S."/>
            <person name="Kobayashi K."/>
            <person name="Kobayashi M."/>
            <person name="Lee B.I."/>
            <person name="Makabe K.W."/>
            <person name="Manohar C."/>
            <person name="Matassi G."/>
            <person name="Medina M."/>
            <person name="Mochizuki Y."/>
            <person name="Mount S."/>
            <person name="Morishita T."/>
            <person name="Miura S."/>
            <person name="Nakayama A."/>
            <person name="Nishizaka S."/>
            <person name="Nomoto H."/>
            <person name="Ohta F."/>
            <person name="Oishi K."/>
            <person name="Rigoutsos I."/>
            <person name="Sano M."/>
            <person name="Sasaki A."/>
            <person name="Sasakura Y."/>
            <person name="Shoguchi E."/>
            <person name="Shin-i T."/>
            <person name="Spagnuolo A."/>
            <person name="Stainier D."/>
            <person name="Suzuki M.M."/>
            <person name="Tassy O."/>
            <person name="Takatori N."/>
            <person name="Tokuoka M."/>
            <person name="Yagi K."/>
            <person name="Yoshizaki F."/>
            <person name="Wada S."/>
            <person name="Zhang C."/>
            <person name="Hyatt P.D."/>
            <person name="Larimer F."/>
            <person name="Detter C."/>
            <person name="Doggett N."/>
            <person name="Glavina T."/>
            <person name="Hawkins T."/>
            <person name="Richardson P."/>
            <person name="Lucas S."/>
            <person name="Kohara Y."/>
            <person name="Levine M."/>
            <person name="Satoh N."/>
            <person name="Rokhsar D.S."/>
        </authorList>
    </citation>
    <scope>NUCLEOTIDE SEQUENCE [LARGE SCALE GENOMIC DNA]</scope>
</reference>
<dbReference type="PANTHER" id="PTHR45712">
    <property type="entry name" value="AGAP008170-PA"/>
    <property type="match status" value="1"/>
</dbReference>
<dbReference type="Gene3D" id="3.80.10.10">
    <property type="entry name" value="Ribonuclease Inhibitor"/>
    <property type="match status" value="3"/>
</dbReference>
<evidence type="ECO:0000256" key="4">
    <source>
        <dbReference type="ARBA" id="ARBA00023180"/>
    </source>
</evidence>
<sequence>MYLLLIGTLLLPLVSSCPLGCSCIEKRFLAICDAADFGSVPVGLPSDITELSLSKNRIKLLSDNSIPANLGLIKLDLSENQIFDISTLAFGARNSALQQALTTLTLHSNQITLVPTEALQNLRFLQDLSLGGNSIKWMRAESFTGLTRLNNLDLSSNGLDQLAADAFKGLDNLQSLNLSENSLKILSPGMLRHLTSLSTLDLSRNSIRMISPGSLSHFTRLDELFLTANRISALDPGIFTTISHNLKLLDLTRNEVTSLKHGVFRGCNQLITLKLGHNMMSYISEENEYPFQGLYKLRVLRLDSNRLISLPATSKAWNDLKNLQELYLSGNLLQILPEFEPITMLPGLQKLDISANLLSTLKAGSFRCFPNLENLDVSNNVIS</sequence>
<organism evidence="6 7">
    <name type="scientific">Ciona intestinalis</name>
    <name type="common">Transparent sea squirt</name>
    <name type="synonym">Ascidia intestinalis</name>
    <dbReference type="NCBI Taxonomy" id="7719"/>
    <lineage>
        <taxon>Eukaryota</taxon>
        <taxon>Metazoa</taxon>
        <taxon>Chordata</taxon>
        <taxon>Tunicata</taxon>
        <taxon>Ascidiacea</taxon>
        <taxon>Phlebobranchia</taxon>
        <taxon>Cionidae</taxon>
        <taxon>Ciona</taxon>
    </lineage>
</organism>
<dbReference type="InterPro" id="IPR001611">
    <property type="entry name" value="Leu-rich_rpt"/>
</dbReference>
<dbReference type="Pfam" id="PF13855">
    <property type="entry name" value="LRR_8"/>
    <property type="match status" value="3"/>
</dbReference>
<evidence type="ECO:0000256" key="1">
    <source>
        <dbReference type="ARBA" id="ARBA00022614"/>
    </source>
</evidence>
<evidence type="ECO:0008006" key="8">
    <source>
        <dbReference type="Google" id="ProtNLM"/>
    </source>
</evidence>
<dbReference type="SMART" id="SM00369">
    <property type="entry name" value="LRR_TYP"/>
    <property type="match status" value="11"/>
</dbReference>
<dbReference type="InParanoid" id="F6YS37"/>
<evidence type="ECO:0000256" key="2">
    <source>
        <dbReference type="ARBA" id="ARBA00022729"/>
    </source>
</evidence>
<keyword evidence="4" id="KW-0325">Glycoprotein</keyword>
<dbReference type="Ensembl" id="ENSCINT00000026969.2">
    <property type="protein sequence ID" value="ENSCINP00000026723.2"/>
    <property type="gene ID" value="ENSCING00000014885.2"/>
</dbReference>
<proteinExistence type="predicted"/>
<keyword evidence="3" id="KW-0677">Repeat</keyword>
<evidence type="ECO:0000256" key="5">
    <source>
        <dbReference type="SAM" id="SignalP"/>
    </source>
</evidence>
<dbReference type="PRINTS" id="PR00019">
    <property type="entry name" value="LEURICHRPT"/>
</dbReference>
<dbReference type="STRING" id="7719.ENSCINP00000026723"/>
<evidence type="ECO:0000313" key="6">
    <source>
        <dbReference type="Ensembl" id="ENSCINP00000026723.2"/>
    </source>
</evidence>
<reference evidence="6" key="3">
    <citation type="submission" date="2025-09" db="UniProtKB">
        <authorList>
            <consortium name="Ensembl"/>
        </authorList>
    </citation>
    <scope>IDENTIFICATION</scope>
</reference>
<keyword evidence="1" id="KW-0433">Leucine-rich repeat</keyword>
<feature type="chain" id="PRO_5003347054" description="LRRNT domain-containing protein" evidence="5">
    <location>
        <begin position="17"/>
        <end position="383"/>
    </location>
</feature>
<dbReference type="AlphaFoldDB" id="F6YS37"/>
<dbReference type="PROSITE" id="PS51450">
    <property type="entry name" value="LRR"/>
    <property type="match status" value="3"/>
</dbReference>
<evidence type="ECO:0000313" key="7">
    <source>
        <dbReference type="Proteomes" id="UP000008144"/>
    </source>
</evidence>
<feature type="signal peptide" evidence="5">
    <location>
        <begin position="1"/>
        <end position="16"/>
    </location>
</feature>